<comment type="caution">
    <text evidence="10">The sequence shown here is derived from an EMBL/GenBank/DDBJ whole genome shotgun (WGS) entry which is preliminary data.</text>
</comment>
<evidence type="ECO:0000256" key="3">
    <source>
        <dbReference type="ARBA" id="ARBA00022723"/>
    </source>
</evidence>
<feature type="region of interest" description="Disordered" evidence="8">
    <location>
        <begin position="1"/>
        <end position="68"/>
    </location>
</feature>
<gene>
    <name evidence="10" type="ORF">AAF712_001402</name>
</gene>
<dbReference type="Proteomes" id="UP001437256">
    <property type="component" value="Unassembled WGS sequence"/>
</dbReference>
<keyword evidence="3" id="KW-0479">Metal-binding</keyword>
<evidence type="ECO:0000256" key="4">
    <source>
        <dbReference type="ARBA" id="ARBA00022737"/>
    </source>
</evidence>
<dbReference type="InterPro" id="IPR002867">
    <property type="entry name" value="IBR_dom"/>
</dbReference>
<evidence type="ECO:0000256" key="2">
    <source>
        <dbReference type="ARBA" id="ARBA00022679"/>
    </source>
</evidence>
<dbReference type="Gene3D" id="1.20.120.1750">
    <property type="match status" value="1"/>
</dbReference>
<feature type="region of interest" description="Disordered" evidence="8">
    <location>
        <begin position="694"/>
        <end position="717"/>
    </location>
</feature>
<evidence type="ECO:0000313" key="10">
    <source>
        <dbReference type="EMBL" id="KAL0071545.1"/>
    </source>
</evidence>
<sequence>MSSSPELVQPARALSRARSRPASTSKPKQMKTLTVIEISDSESDKEVEDGPRAATAQPAAGPSRTRVLEQERPQAAFLQQRKLSDENVTLSNPGKAKRNPIELFLPRDEENEPPCRTSNSIPFVDVDLEDTQNEVINVDLVGSPPASPTENVTPEDPTSTYLIQVLEIVPDVQPDYATTLINQHLPERGGSVAEFVLHHLFENSDYPKVDRKGKRKATTELTKPEVKKAREDLIDYGSVDRDFKGGVHYVNLAIDQLMLDFPEIPKPYIRKTLVSKKSLYAPTYFLLETDRKSGNPLPYVPKKITHRRATAKGKGIAHVDSELETEREWLVQKLAGDIAGSDGQLAQQLNQQEYEENGDGIECGCCFSTYPFDKMVQCEDGHLFCTDCMTSYSENLLGSHNVSIVCMDQSGCKLPFPVSELRRFLPDKLMELYERVKQAKEIEMAGLEGLEECPFCEYKCVIENPDEKLFRCGNAEDCGAITCRQCKKPDHLPKSCQEMEDDRRLDGRHAIEEAMTRALMRNCPKCGKGFIKEDGCNKMTCPNCHSLSCYVCRKLIPEGYIHFNQAHPHAPASSGQSKKCPLWDGPVEARHAKEIQEAAQQAKDAYLADNPDVEDKEIHVDVPKAPPPVQRPQIPPALVPNPRFLYHNHHHHHLAHVNAFHGGLEAYIPPPPLAHPVPRIRPLEIPPLPPVPALPHLPQLHVPPQPRVARAPRRRRR</sequence>
<dbReference type="InterPro" id="IPR047546">
    <property type="entry name" value="Rcat_RBR_RNF216"/>
</dbReference>
<keyword evidence="7" id="KW-0862">Zinc</keyword>
<feature type="compositionally biased region" description="Basic and acidic residues" evidence="8">
    <location>
        <begin position="42"/>
        <end position="51"/>
    </location>
</feature>
<dbReference type="InterPro" id="IPR047544">
    <property type="entry name" value="RING-HC_RBR_RNF216"/>
</dbReference>
<dbReference type="PANTHER" id="PTHR22770:SF47">
    <property type="entry name" value="E3 UBIQUITIN-PROTEIN LIGASE RNF216"/>
    <property type="match status" value="1"/>
</dbReference>
<evidence type="ECO:0000256" key="6">
    <source>
        <dbReference type="ARBA" id="ARBA00022786"/>
    </source>
</evidence>
<dbReference type="EMBL" id="JBBXMP010000003">
    <property type="protein sequence ID" value="KAL0071545.1"/>
    <property type="molecule type" value="Genomic_DNA"/>
</dbReference>
<dbReference type="InterPro" id="IPR051628">
    <property type="entry name" value="LUBAC_E3_Ligases"/>
</dbReference>
<feature type="compositionally biased region" description="Low complexity" evidence="8">
    <location>
        <begin position="11"/>
        <end position="25"/>
    </location>
</feature>
<dbReference type="PROSITE" id="PS51873">
    <property type="entry name" value="TRIAD"/>
    <property type="match status" value="1"/>
</dbReference>
<evidence type="ECO:0000256" key="7">
    <source>
        <dbReference type="ARBA" id="ARBA00022833"/>
    </source>
</evidence>
<dbReference type="CDD" id="cd16630">
    <property type="entry name" value="RING-HC_RBR_RNF216"/>
    <property type="match status" value="1"/>
</dbReference>
<evidence type="ECO:0000256" key="5">
    <source>
        <dbReference type="ARBA" id="ARBA00022771"/>
    </source>
</evidence>
<dbReference type="PANTHER" id="PTHR22770">
    <property type="entry name" value="UBIQUITIN CONJUGATING ENZYME 7 INTERACTING PROTEIN-RELATED"/>
    <property type="match status" value="1"/>
</dbReference>
<dbReference type="InterPro" id="IPR013083">
    <property type="entry name" value="Znf_RING/FYVE/PHD"/>
</dbReference>
<keyword evidence="6" id="KW-0833">Ubl conjugation pathway</keyword>
<proteinExistence type="predicted"/>
<protein>
    <recommendedName>
        <fullName evidence="9">RING-type domain-containing protein</fullName>
    </recommendedName>
</protein>
<accession>A0ABR3ADH1</accession>
<feature type="compositionally biased region" description="Pro residues" evidence="8">
    <location>
        <begin position="694"/>
        <end position="706"/>
    </location>
</feature>
<keyword evidence="4" id="KW-0677">Repeat</keyword>
<name>A0ABR3ADH1_9AGAR</name>
<feature type="domain" description="RING-type" evidence="9">
    <location>
        <begin position="359"/>
        <end position="573"/>
    </location>
</feature>
<dbReference type="Gene3D" id="3.30.40.10">
    <property type="entry name" value="Zinc/RING finger domain, C3HC4 (zinc finger)"/>
    <property type="match status" value="1"/>
</dbReference>
<dbReference type="SUPFAM" id="SSF57850">
    <property type="entry name" value="RING/U-box"/>
    <property type="match status" value="2"/>
</dbReference>
<organism evidence="10 11">
    <name type="scientific">Marasmius tenuissimus</name>
    <dbReference type="NCBI Taxonomy" id="585030"/>
    <lineage>
        <taxon>Eukaryota</taxon>
        <taxon>Fungi</taxon>
        <taxon>Dikarya</taxon>
        <taxon>Basidiomycota</taxon>
        <taxon>Agaricomycotina</taxon>
        <taxon>Agaricomycetes</taxon>
        <taxon>Agaricomycetidae</taxon>
        <taxon>Agaricales</taxon>
        <taxon>Marasmiineae</taxon>
        <taxon>Marasmiaceae</taxon>
        <taxon>Marasmius</taxon>
    </lineage>
</organism>
<dbReference type="InterPro" id="IPR047545">
    <property type="entry name" value="BRcat_RBR_RNF216"/>
</dbReference>
<reference evidence="10 11" key="1">
    <citation type="submission" date="2024-05" db="EMBL/GenBank/DDBJ databases">
        <title>A draft genome resource for the thread blight pathogen Marasmius tenuissimus strain MS-2.</title>
        <authorList>
            <person name="Yulfo-Soto G.E."/>
            <person name="Baruah I.K."/>
            <person name="Amoako-Attah I."/>
            <person name="Bukari Y."/>
            <person name="Meinhardt L.W."/>
            <person name="Bailey B.A."/>
            <person name="Cohen S.P."/>
        </authorList>
    </citation>
    <scope>NUCLEOTIDE SEQUENCE [LARGE SCALE GENOMIC DNA]</scope>
    <source>
        <strain evidence="10 11">MS-2</strain>
    </source>
</reference>
<evidence type="ECO:0000259" key="9">
    <source>
        <dbReference type="PROSITE" id="PS51873"/>
    </source>
</evidence>
<comment type="pathway">
    <text evidence="1">Protein modification; protein ubiquitination.</text>
</comment>
<evidence type="ECO:0000256" key="1">
    <source>
        <dbReference type="ARBA" id="ARBA00004906"/>
    </source>
</evidence>
<keyword evidence="5" id="KW-0863">Zinc-finger</keyword>
<dbReference type="Pfam" id="PF26200">
    <property type="entry name" value="Rcat_RNF216"/>
    <property type="match status" value="1"/>
</dbReference>
<keyword evidence="2" id="KW-0808">Transferase</keyword>
<dbReference type="InterPro" id="IPR044066">
    <property type="entry name" value="TRIAD_supradom"/>
</dbReference>
<evidence type="ECO:0000313" key="11">
    <source>
        <dbReference type="Proteomes" id="UP001437256"/>
    </source>
</evidence>
<dbReference type="CDD" id="cd20353">
    <property type="entry name" value="Rcat_RBR_RNF216"/>
    <property type="match status" value="1"/>
</dbReference>
<dbReference type="SMART" id="SM00647">
    <property type="entry name" value="IBR"/>
    <property type="match status" value="2"/>
</dbReference>
<dbReference type="CDD" id="cd20339">
    <property type="entry name" value="BRcat_RBR_RNF216"/>
    <property type="match status" value="1"/>
</dbReference>
<evidence type="ECO:0000256" key="8">
    <source>
        <dbReference type="SAM" id="MobiDB-lite"/>
    </source>
</evidence>
<dbReference type="Pfam" id="PF26191">
    <property type="entry name" value="RING-HC_RBR_RNF216"/>
    <property type="match status" value="1"/>
</dbReference>
<keyword evidence="11" id="KW-1185">Reference proteome</keyword>